<protein>
    <submittedName>
        <fullName evidence="3">Uncharacterized protein</fullName>
    </submittedName>
</protein>
<evidence type="ECO:0000313" key="3">
    <source>
        <dbReference type="EMBL" id="AGA91594.1"/>
    </source>
</evidence>
<proteinExistence type="predicted"/>
<keyword evidence="4" id="KW-1185">Reference proteome</keyword>
<name>L0H1Y4_9GAMM</name>
<keyword evidence="2" id="KW-0472">Membrane</keyword>
<dbReference type="EMBL" id="CP003051">
    <property type="protein sequence ID" value="AGA91594.1"/>
    <property type="molecule type" value="Genomic_DNA"/>
</dbReference>
<organism evidence="3 4">
    <name type="scientific">Thioflavicoccus mobilis 8321</name>
    <dbReference type="NCBI Taxonomy" id="765912"/>
    <lineage>
        <taxon>Bacteria</taxon>
        <taxon>Pseudomonadati</taxon>
        <taxon>Pseudomonadota</taxon>
        <taxon>Gammaproteobacteria</taxon>
        <taxon>Chromatiales</taxon>
        <taxon>Chromatiaceae</taxon>
        <taxon>Thioflavicoccus</taxon>
    </lineage>
</organism>
<feature type="compositionally biased region" description="Pro residues" evidence="1">
    <location>
        <begin position="51"/>
        <end position="61"/>
    </location>
</feature>
<dbReference type="Proteomes" id="UP000010816">
    <property type="component" value="Chromosome"/>
</dbReference>
<dbReference type="KEGG" id="tmb:Thimo_2897"/>
<keyword evidence="2" id="KW-1133">Transmembrane helix</keyword>
<keyword evidence="2" id="KW-0812">Transmembrane</keyword>
<feature type="transmembrane region" description="Helical" evidence="2">
    <location>
        <begin position="20"/>
        <end position="37"/>
    </location>
</feature>
<accession>L0H1Y4</accession>
<evidence type="ECO:0000313" key="4">
    <source>
        <dbReference type="Proteomes" id="UP000010816"/>
    </source>
</evidence>
<reference evidence="3 4" key="1">
    <citation type="submission" date="2011-09" db="EMBL/GenBank/DDBJ databases">
        <title>Complete sequence of chromosome of Thioflavicoccus mobilis 8321.</title>
        <authorList>
            <consortium name="US DOE Joint Genome Institute"/>
            <person name="Lucas S."/>
            <person name="Han J."/>
            <person name="Lapidus A."/>
            <person name="Cheng J.-F."/>
            <person name="Goodwin L."/>
            <person name="Pitluck S."/>
            <person name="Peters L."/>
            <person name="Ovchinnikova G."/>
            <person name="Lu M."/>
            <person name="Detter J.C."/>
            <person name="Han C."/>
            <person name="Tapia R."/>
            <person name="Land M."/>
            <person name="Hauser L."/>
            <person name="Kyrpides N."/>
            <person name="Ivanova N."/>
            <person name="Pagani I."/>
            <person name="Vogl K."/>
            <person name="Liu Z."/>
            <person name="Imhoff J."/>
            <person name="Thiel V."/>
            <person name="Frigaard N.-U."/>
            <person name="Bryant D."/>
            <person name="Woyke T."/>
        </authorList>
    </citation>
    <scope>NUCLEOTIDE SEQUENCE [LARGE SCALE GENOMIC DNA]</scope>
    <source>
        <strain evidence="3 4">8321</strain>
    </source>
</reference>
<feature type="region of interest" description="Disordered" evidence="1">
    <location>
        <begin position="40"/>
        <end position="61"/>
    </location>
</feature>
<evidence type="ECO:0000256" key="1">
    <source>
        <dbReference type="SAM" id="MobiDB-lite"/>
    </source>
</evidence>
<dbReference type="STRING" id="765912.Thimo_2897"/>
<gene>
    <name evidence="3" type="ORF">Thimo_2897</name>
</gene>
<evidence type="ECO:0000256" key="2">
    <source>
        <dbReference type="SAM" id="Phobius"/>
    </source>
</evidence>
<dbReference type="AlphaFoldDB" id="L0H1Y4"/>
<dbReference type="HOGENOM" id="CLU_209517_0_0_6"/>
<sequence length="61" mass="6329">MNNGQQRQRHGVHKHLAEGVGGVLVGAAVVLLLRGLFRKPDPRAPAAAPTSDPPSSAPATR</sequence>